<dbReference type="PANTHER" id="PTHR31465">
    <property type="entry name" value="PROTEIN RTA1-RELATED"/>
    <property type="match status" value="1"/>
</dbReference>
<evidence type="ECO:0000256" key="2">
    <source>
        <dbReference type="ARBA" id="ARBA00022692"/>
    </source>
</evidence>
<dbReference type="GO" id="GO:0005886">
    <property type="term" value="C:plasma membrane"/>
    <property type="evidence" value="ECO:0007669"/>
    <property type="project" value="TreeGrafter"/>
</dbReference>
<feature type="transmembrane region" description="Helical" evidence="5">
    <location>
        <begin position="146"/>
        <end position="171"/>
    </location>
</feature>
<dbReference type="EMBL" id="LFJN01000042">
    <property type="protein sequence ID" value="KPI35282.1"/>
    <property type="molecule type" value="Genomic_DNA"/>
</dbReference>
<evidence type="ECO:0000313" key="7">
    <source>
        <dbReference type="Proteomes" id="UP000038010"/>
    </source>
</evidence>
<evidence type="ECO:0000256" key="4">
    <source>
        <dbReference type="ARBA" id="ARBA00023136"/>
    </source>
</evidence>
<dbReference type="Pfam" id="PF04479">
    <property type="entry name" value="RTA1"/>
    <property type="match status" value="1"/>
</dbReference>
<evidence type="ECO:0000256" key="3">
    <source>
        <dbReference type="ARBA" id="ARBA00022989"/>
    </source>
</evidence>
<proteinExistence type="predicted"/>
<protein>
    <submittedName>
        <fullName evidence="6">Sphingoid long-chain base transporter RSB1</fullName>
    </submittedName>
</protein>
<reference evidence="6 7" key="1">
    <citation type="submission" date="2015-06" db="EMBL/GenBank/DDBJ databases">
        <title>Draft genome of the ant-associated black yeast Phialophora attae CBS 131958.</title>
        <authorList>
            <person name="Moreno L.F."/>
            <person name="Stielow B.J."/>
            <person name="de Hoog S."/>
            <person name="Vicente V.A."/>
            <person name="Weiss V.A."/>
            <person name="de Vries M."/>
            <person name="Cruz L.M."/>
            <person name="Souza E.M."/>
        </authorList>
    </citation>
    <scope>NUCLEOTIDE SEQUENCE [LARGE SCALE GENOMIC DNA]</scope>
    <source>
        <strain evidence="6 7">CBS 131958</strain>
    </source>
</reference>
<comment type="subcellular location">
    <subcellularLocation>
        <location evidence="1">Membrane</location>
        <topology evidence="1">Multi-pass membrane protein</topology>
    </subcellularLocation>
</comment>
<comment type="caution">
    <text evidence="6">The sequence shown here is derived from an EMBL/GenBank/DDBJ whole genome shotgun (WGS) entry which is preliminary data.</text>
</comment>
<dbReference type="AlphaFoldDB" id="A0A0N1H2A4"/>
<accession>A0A0N1H2A4</accession>
<dbReference type="GeneID" id="28735711"/>
<keyword evidence="7" id="KW-1185">Reference proteome</keyword>
<evidence type="ECO:0000256" key="5">
    <source>
        <dbReference type="SAM" id="Phobius"/>
    </source>
</evidence>
<evidence type="ECO:0000313" key="6">
    <source>
        <dbReference type="EMBL" id="KPI35282.1"/>
    </source>
</evidence>
<dbReference type="VEuPathDB" id="FungiDB:AB675_3752"/>
<dbReference type="RefSeq" id="XP_017995245.1">
    <property type="nucleotide sequence ID" value="XM_018143831.1"/>
</dbReference>
<dbReference type="InterPro" id="IPR007568">
    <property type="entry name" value="RTA1"/>
</dbReference>
<feature type="transmembrane region" description="Helical" evidence="5">
    <location>
        <begin position="31"/>
        <end position="51"/>
    </location>
</feature>
<dbReference type="Proteomes" id="UP000038010">
    <property type="component" value="Unassembled WGS sequence"/>
</dbReference>
<feature type="transmembrane region" description="Helical" evidence="5">
    <location>
        <begin position="108"/>
        <end position="134"/>
    </location>
</feature>
<evidence type="ECO:0000256" key="1">
    <source>
        <dbReference type="ARBA" id="ARBA00004141"/>
    </source>
</evidence>
<name>A0A0N1H2A4_9EURO</name>
<keyword evidence="4 5" id="KW-0472">Membrane</keyword>
<feature type="transmembrane region" description="Helical" evidence="5">
    <location>
        <begin position="191"/>
        <end position="212"/>
    </location>
</feature>
<dbReference type="OrthoDB" id="1844152at2759"/>
<feature type="transmembrane region" description="Helical" evidence="5">
    <location>
        <begin position="232"/>
        <end position="251"/>
    </location>
</feature>
<keyword evidence="2 5" id="KW-0812">Transmembrane</keyword>
<gene>
    <name evidence="6" type="ORF">AB675_3752</name>
</gene>
<sequence length="286" mass="31416">MPAHHIDTSNCTDITPACPVELTVYGYYPTISANAYAVAVFSLSLVVNLALGYRFRTWTYLIAMGLACATSIGGYAGRLAMHDNPWSSAFELQIILFGAEWSRIPPRWYTYTFISMDIFALVLQGAGGGIAATADDDDSLLDAGDNIMITGIALQVVTLAIFGCLVLDYVIRRVRANAPLSAKASQTFYDIKYRIFAVALIFIYLLIIIRCIYRIAEMAGGWRNSIMQDESLFIGLDTAMMTIATLLQSFVHPGLFFHAMVEGRAEEKARKSIEKAGRISDGEVSS</sequence>
<dbReference type="STRING" id="1664694.A0A0N1H2A4"/>
<dbReference type="PANTHER" id="PTHR31465:SF8">
    <property type="entry name" value="DOMAIN PROTEIN, PUTATIVE (AFU_ORTHOLOGUE AFUA_6G14140)-RELATED"/>
    <property type="match status" value="1"/>
</dbReference>
<dbReference type="GO" id="GO:0000324">
    <property type="term" value="C:fungal-type vacuole"/>
    <property type="evidence" value="ECO:0007669"/>
    <property type="project" value="TreeGrafter"/>
</dbReference>
<keyword evidence="3 5" id="KW-1133">Transmembrane helix</keyword>
<organism evidence="6 7">
    <name type="scientific">Cyphellophora attinorum</name>
    <dbReference type="NCBI Taxonomy" id="1664694"/>
    <lineage>
        <taxon>Eukaryota</taxon>
        <taxon>Fungi</taxon>
        <taxon>Dikarya</taxon>
        <taxon>Ascomycota</taxon>
        <taxon>Pezizomycotina</taxon>
        <taxon>Eurotiomycetes</taxon>
        <taxon>Chaetothyriomycetidae</taxon>
        <taxon>Chaetothyriales</taxon>
        <taxon>Cyphellophoraceae</taxon>
        <taxon>Cyphellophora</taxon>
    </lineage>
</organism>